<gene>
    <name evidence="6" type="ORF">I5L03_02535</name>
</gene>
<evidence type="ECO:0000313" key="7">
    <source>
        <dbReference type="Proteomes" id="UP000602442"/>
    </source>
</evidence>
<proteinExistence type="predicted"/>
<dbReference type="EMBL" id="JAEANY010000001">
    <property type="protein sequence ID" value="MBH5321462.1"/>
    <property type="molecule type" value="Genomic_DNA"/>
</dbReference>
<feature type="transmembrane region" description="Helical" evidence="5">
    <location>
        <begin position="63"/>
        <end position="83"/>
    </location>
</feature>
<feature type="transmembrane region" description="Helical" evidence="5">
    <location>
        <begin position="194"/>
        <end position="225"/>
    </location>
</feature>
<protein>
    <submittedName>
        <fullName evidence="6">EI24 domain-containing protein</fullName>
    </submittedName>
</protein>
<keyword evidence="7" id="KW-1185">Reference proteome</keyword>
<comment type="caution">
    <text evidence="6">The sequence shown here is derived from an EMBL/GenBank/DDBJ whole genome shotgun (WGS) entry which is preliminary data.</text>
</comment>
<keyword evidence="4 5" id="KW-0472">Membrane</keyword>
<evidence type="ECO:0000256" key="4">
    <source>
        <dbReference type="ARBA" id="ARBA00023136"/>
    </source>
</evidence>
<dbReference type="RefSeq" id="WP_197920121.1">
    <property type="nucleotide sequence ID" value="NZ_CAWPTA010000006.1"/>
</dbReference>
<evidence type="ECO:0000256" key="2">
    <source>
        <dbReference type="ARBA" id="ARBA00022692"/>
    </source>
</evidence>
<feature type="transmembrane region" description="Helical" evidence="5">
    <location>
        <begin position="134"/>
        <end position="161"/>
    </location>
</feature>
<sequence>MTRLGKSLALGFGQLFDGAVLRILLKSLAVTLVVFVGVAFLGWNLLDWALLSGGLEDDSFAGAGAVRGAVSLVLAIIGLWLVWRLVAMTVVQFFADEVVLAVERKHYPEEASMARELGFAEQARNAGRSALRALLFNLIALPIAVLLLVTGVGTFVVFWFVNALLVGRELQDMVWLRHQGSAADGPPVSKGERFLLGGAIAGLLAVPFANLLAPVLGAASATHLIHRNRRLQKAS</sequence>
<dbReference type="Proteomes" id="UP000602442">
    <property type="component" value="Unassembled WGS sequence"/>
</dbReference>
<name>A0ABS0N155_9SPHN</name>
<dbReference type="InterPro" id="IPR059112">
    <property type="entry name" value="CysZ/EI24"/>
</dbReference>
<feature type="transmembrane region" description="Helical" evidence="5">
    <location>
        <begin position="20"/>
        <end position="43"/>
    </location>
</feature>
<comment type="subcellular location">
    <subcellularLocation>
        <location evidence="1">Membrane</location>
        <topology evidence="1">Multi-pass membrane protein</topology>
    </subcellularLocation>
</comment>
<evidence type="ECO:0000256" key="5">
    <source>
        <dbReference type="SAM" id="Phobius"/>
    </source>
</evidence>
<accession>A0ABS0N155</accession>
<dbReference type="Pfam" id="PF07264">
    <property type="entry name" value="EI24"/>
    <property type="match status" value="1"/>
</dbReference>
<evidence type="ECO:0000256" key="1">
    <source>
        <dbReference type="ARBA" id="ARBA00004141"/>
    </source>
</evidence>
<evidence type="ECO:0000256" key="3">
    <source>
        <dbReference type="ARBA" id="ARBA00022989"/>
    </source>
</evidence>
<evidence type="ECO:0000313" key="6">
    <source>
        <dbReference type="EMBL" id="MBH5321462.1"/>
    </source>
</evidence>
<reference evidence="6 7" key="1">
    <citation type="submission" date="2020-11" db="EMBL/GenBank/DDBJ databases">
        <title>Erythrobacter sediminis sp. nov., a marine bacterium from a tidal flat of Garorim Bay.</title>
        <authorList>
            <person name="Kim D."/>
            <person name="Yoo Y."/>
            <person name="Kim J.-J."/>
        </authorList>
    </citation>
    <scope>NUCLEOTIDE SEQUENCE [LARGE SCALE GENOMIC DNA]</scope>
    <source>
        <strain evidence="6 7">JGD-13</strain>
    </source>
</reference>
<keyword evidence="2 5" id="KW-0812">Transmembrane</keyword>
<organism evidence="6 7">
    <name type="scientific">Aurantiacibacter sediminis</name>
    <dbReference type="NCBI Taxonomy" id="2793064"/>
    <lineage>
        <taxon>Bacteria</taxon>
        <taxon>Pseudomonadati</taxon>
        <taxon>Pseudomonadota</taxon>
        <taxon>Alphaproteobacteria</taxon>
        <taxon>Sphingomonadales</taxon>
        <taxon>Erythrobacteraceae</taxon>
        <taxon>Aurantiacibacter</taxon>
    </lineage>
</organism>
<keyword evidence="3 5" id="KW-1133">Transmembrane helix</keyword>